<keyword evidence="2" id="KW-0723">Serine/threonine-protein kinase</keyword>
<sequence>MPLSSDIDVLKARQCGKELAASLRFSTSELTIIATAISEIARNTVLYAKDGWMELRVIQKGNRRGLLVIAEDGGPGITDLSLAMQDGYTTSRGLGIGLPGAKRLMDEFEIASEVGKGTTIIMKKWER</sequence>
<keyword evidence="2" id="KW-0808">Transferase</keyword>
<dbReference type="STRING" id="709839.TSA66_24255"/>
<dbReference type="Gene3D" id="3.30.565.10">
    <property type="entry name" value="Histidine kinase-like ATPase, C-terminal domain"/>
    <property type="match status" value="1"/>
</dbReference>
<dbReference type="InterPro" id="IPR003594">
    <property type="entry name" value="HATPase_dom"/>
</dbReference>
<name>A0A0C2BVE4_9BURK</name>
<protein>
    <submittedName>
        <fullName evidence="2">Serine/threonine protein kinase</fullName>
    </submittedName>
</protein>
<keyword evidence="2" id="KW-0418">Kinase</keyword>
<evidence type="ECO:0000259" key="1">
    <source>
        <dbReference type="Pfam" id="PF13581"/>
    </source>
</evidence>
<dbReference type="Proteomes" id="UP000031572">
    <property type="component" value="Unassembled WGS sequence"/>
</dbReference>
<organism evidence="2 3">
    <name type="scientific">Noviherbaspirillum autotrophicum</name>
    <dbReference type="NCBI Taxonomy" id="709839"/>
    <lineage>
        <taxon>Bacteria</taxon>
        <taxon>Pseudomonadati</taxon>
        <taxon>Pseudomonadota</taxon>
        <taxon>Betaproteobacteria</taxon>
        <taxon>Burkholderiales</taxon>
        <taxon>Oxalobacteraceae</taxon>
        <taxon>Noviherbaspirillum</taxon>
    </lineage>
</organism>
<proteinExistence type="predicted"/>
<dbReference type="CDD" id="cd16934">
    <property type="entry name" value="HATPase_RsbT-like"/>
    <property type="match status" value="1"/>
</dbReference>
<reference evidence="2 3" key="1">
    <citation type="submission" date="2014-12" db="EMBL/GenBank/DDBJ databases">
        <title>Denitrispirillum autotrophicum gen. nov., sp. nov., Denitrifying, Facultatively Autotrophic Bacteria Isolated from Rice Paddy Soil.</title>
        <authorList>
            <person name="Ishii S."/>
            <person name="Ashida N."/>
            <person name="Ohno H."/>
            <person name="Otsuka S."/>
            <person name="Yokota A."/>
            <person name="Senoo K."/>
        </authorList>
    </citation>
    <scope>NUCLEOTIDE SEQUENCE [LARGE SCALE GENOMIC DNA]</scope>
    <source>
        <strain evidence="2 3">TSA66</strain>
    </source>
</reference>
<comment type="caution">
    <text evidence="2">The sequence shown here is derived from an EMBL/GenBank/DDBJ whole genome shotgun (WGS) entry which is preliminary data.</text>
</comment>
<dbReference type="AlphaFoldDB" id="A0A0C2BVE4"/>
<dbReference type="Pfam" id="PF13581">
    <property type="entry name" value="HATPase_c_2"/>
    <property type="match status" value="1"/>
</dbReference>
<feature type="domain" description="Histidine kinase/HSP90-like ATPase" evidence="1">
    <location>
        <begin position="10"/>
        <end position="124"/>
    </location>
</feature>
<dbReference type="InterPro" id="IPR036890">
    <property type="entry name" value="HATPase_C_sf"/>
</dbReference>
<accession>A0A0C2BVE4</accession>
<dbReference type="SUPFAM" id="SSF55874">
    <property type="entry name" value="ATPase domain of HSP90 chaperone/DNA topoisomerase II/histidine kinase"/>
    <property type="match status" value="1"/>
</dbReference>
<keyword evidence="3" id="KW-1185">Reference proteome</keyword>
<dbReference type="GO" id="GO:0004674">
    <property type="term" value="F:protein serine/threonine kinase activity"/>
    <property type="evidence" value="ECO:0007669"/>
    <property type="project" value="UniProtKB-KW"/>
</dbReference>
<gene>
    <name evidence="2" type="ORF">TSA66_24255</name>
</gene>
<evidence type="ECO:0000313" key="2">
    <source>
        <dbReference type="EMBL" id="KIF83979.1"/>
    </source>
</evidence>
<dbReference type="EMBL" id="JWJG01000028">
    <property type="protein sequence ID" value="KIF83979.1"/>
    <property type="molecule type" value="Genomic_DNA"/>
</dbReference>
<evidence type="ECO:0000313" key="3">
    <source>
        <dbReference type="Proteomes" id="UP000031572"/>
    </source>
</evidence>